<dbReference type="EMBL" id="LT629705">
    <property type="protein sequence ID" value="SDN39241.1"/>
    <property type="molecule type" value="Genomic_DNA"/>
</dbReference>
<sequence>MTASRLSIKTDCKYCDIIVAYCQGYGGISVFLSALFCEVKGLKPEGKYFLVRFIQRFGIAEPVDLGVKALAKQFGLSDRQVSEALTTLVALDVMTFSSTPEGKGRPKRCYQLKEDFYKTLESITAFTETQHEVAVGSLLRHESKKVCRASEKHEEQSEEMGLLTDLRSKKQPGRLTVVNRLLLSLLLCRADRFGVINDLGFATLCKLTGLNKEQLKHRVGRLIDQGLIRAYVPGATSAVFFSKIKGIYFLNLNHAELSQEVIPTSVLACPKGITSCSKVLHAFAVYEDVWKGAVDDPRYMQVIRFLKGQRRAFFQLLQSMLETCAAYLLSTFWSELVRLPKNEPVGVQLQDQDPRLHELISENLRPLSLPIGSEGSPADILLGGLFRGAYDLAAAIKEQLVHAPGVPFESMDYVIIPRPLSSCYAPIALLSMPKFPEGGRSNIIIEPGADEKMTPLYFSYEAEILLEERYRCGLLTRPSSEVTIS</sequence>
<organism evidence="1 2">
    <name type="scientific">Pseudomonas arsenicoxydans</name>
    <dbReference type="NCBI Taxonomy" id="702115"/>
    <lineage>
        <taxon>Bacteria</taxon>
        <taxon>Pseudomonadati</taxon>
        <taxon>Pseudomonadota</taxon>
        <taxon>Gammaproteobacteria</taxon>
        <taxon>Pseudomonadales</taxon>
        <taxon>Pseudomonadaceae</taxon>
        <taxon>Pseudomonas</taxon>
    </lineage>
</organism>
<dbReference type="Proteomes" id="UP000198827">
    <property type="component" value="Chromosome I"/>
</dbReference>
<dbReference type="InterPro" id="IPR036390">
    <property type="entry name" value="WH_DNA-bd_sf"/>
</dbReference>
<dbReference type="AlphaFoldDB" id="A0A1H0B0R3"/>
<protein>
    <submittedName>
        <fullName evidence="1">Uncharacterized protein</fullName>
    </submittedName>
</protein>
<reference evidence="1 2" key="1">
    <citation type="submission" date="2016-10" db="EMBL/GenBank/DDBJ databases">
        <authorList>
            <person name="de Groot N.N."/>
        </authorList>
    </citation>
    <scope>NUCLEOTIDE SEQUENCE [LARGE SCALE GENOMIC DNA]</scope>
    <source>
        <strain evidence="1 2">CECT 7543</strain>
    </source>
</reference>
<accession>A0A1H0B0R3</accession>
<dbReference type="SUPFAM" id="SSF46785">
    <property type="entry name" value="Winged helix' DNA-binding domain"/>
    <property type="match status" value="1"/>
</dbReference>
<evidence type="ECO:0000313" key="2">
    <source>
        <dbReference type="Proteomes" id="UP000198827"/>
    </source>
</evidence>
<name>A0A1H0B0R3_9PSED</name>
<gene>
    <name evidence="1" type="ORF">SAMN04489798_0183</name>
</gene>
<proteinExistence type="predicted"/>
<evidence type="ECO:0000313" key="1">
    <source>
        <dbReference type="EMBL" id="SDN39241.1"/>
    </source>
</evidence>